<dbReference type="Gene3D" id="3.40.630.30">
    <property type="match status" value="1"/>
</dbReference>
<dbReference type="InterPro" id="IPR000182">
    <property type="entry name" value="GNAT_dom"/>
</dbReference>
<keyword evidence="1 4" id="KW-0808">Transferase</keyword>
<dbReference type="InterPro" id="IPR016181">
    <property type="entry name" value="Acyl_CoA_acyltransferase"/>
</dbReference>
<evidence type="ECO:0000256" key="1">
    <source>
        <dbReference type="ARBA" id="ARBA00022679"/>
    </source>
</evidence>
<accession>A0A7X6S022</accession>
<dbReference type="EMBL" id="JAAXPR010000003">
    <property type="protein sequence ID" value="NKZ19758.1"/>
    <property type="molecule type" value="Genomic_DNA"/>
</dbReference>
<evidence type="ECO:0000313" key="4">
    <source>
        <dbReference type="EMBL" id="NKZ19758.1"/>
    </source>
</evidence>
<dbReference type="GO" id="GO:0008080">
    <property type="term" value="F:N-acetyltransferase activity"/>
    <property type="evidence" value="ECO:0007669"/>
    <property type="project" value="UniProtKB-ARBA"/>
</dbReference>
<name>A0A7X6S022_9STRE</name>
<dbReference type="AlphaFoldDB" id="A0A7X6S022"/>
<keyword evidence="5" id="KW-1185">Reference proteome</keyword>
<reference evidence="4 5" key="1">
    <citation type="submission" date="2020-04" db="EMBL/GenBank/DDBJ databases">
        <title>MicrobeNet Type strains.</title>
        <authorList>
            <person name="Nicholson A.C."/>
        </authorList>
    </citation>
    <scope>NUCLEOTIDE SEQUENCE [LARGE SCALE GENOMIC DNA]</scope>
    <source>
        <strain evidence="4 5">CCUG 69612</strain>
    </source>
</reference>
<dbReference type="SUPFAM" id="SSF55729">
    <property type="entry name" value="Acyl-CoA N-acyltransferases (Nat)"/>
    <property type="match status" value="1"/>
</dbReference>
<dbReference type="PANTHER" id="PTHR10908">
    <property type="entry name" value="SEROTONIN N-ACETYLTRANSFERASE"/>
    <property type="match status" value="1"/>
</dbReference>
<sequence>MLTIRHARSTDLNQVIAIESANFSPAEAATPEVMEQRIALISDTFLIAEIAGEIAGYVEGPVIDQKTISDTLFHQTVANPRSGGYLAVTSLSIASEFKGQGVGTALLAALKDLAVAQERLGITLTCHDYLIAYYEMNGFKNLGLSQSTHGGGIWYDMLWENPENASKR</sequence>
<evidence type="ECO:0000256" key="2">
    <source>
        <dbReference type="ARBA" id="ARBA00023315"/>
    </source>
</evidence>
<protein>
    <submittedName>
        <fullName evidence="4">GNAT family N-acetyltransferase</fullName>
    </submittedName>
</protein>
<dbReference type="Proteomes" id="UP000522720">
    <property type="component" value="Unassembled WGS sequence"/>
</dbReference>
<keyword evidence="2" id="KW-0012">Acyltransferase</keyword>
<dbReference type="PANTHER" id="PTHR10908:SF0">
    <property type="entry name" value="SEROTONIN N-ACETYLTRANSFERASE"/>
    <property type="match status" value="1"/>
</dbReference>
<feature type="domain" description="N-acetyltransferase" evidence="3">
    <location>
        <begin position="2"/>
        <end position="160"/>
    </location>
</feature>
<proteinExistence type="predicted"/>
<gene>
    <name evidence="4" type="ORF">HF992_02660</name>
</gene>
<dbReference type="RefSeq" id="WP_168548512.1">
    <property type="nucleotide sequence ID" value="NZ_JAAXPR010000003.1"/>
</dbReference>
<dbReference type="InterPro" id="IPR051635">
    <property type="entry name" value="SNAT-like"/>
</dbReference>
<dbReference type="PROSITE" id="PS51186">
    <property type="entry name" value="GNAT"/>
    <property type="match status" value="1"/>
</dbReference>
<organism evidence="4 5">
    <name type="scientific">Streptococcus ovuberis</name>
    <dbReference type="NCBI Taxonomy" id="1936207"/>
    <lineage>
        <taxon>Bacteria</taxon>
        <taxon>Bacillati</taxon>
        <taxon>Bacillota</taxon>
        <taxon>Bacilli</taxon>
        <taxon>Lactobacillales</taxon>
        <taxon>Streptococcaceae</taxon>
        <taxon>Streptococcus</taxon>
    </lineage>
</organism>
<comment type="caution">
    <text evidence="4">The sequence shown here is derived from an EMBL/GenBank/DDBJ whole genome shotgun (WGS) entry which is preliminary data.</text>
</comment>
<evidence type="ECO:0000259" key="3">
    <source>
        <dbReference type="PROSITE" id="PS51186"/>
    </source>
</evidence>
<evidence type="ECO:0000313" key="5">
    <source>
        <dbReference type="Proteomes" id="UP000522720"/>
    </source>
</evidence>
<dbReference type="Pfam" id="PF00583">
    <property type="entry name" value="Acetyltransf_1"/>
    <property type="match status" value="1"/>
</dbReference>